<dbReference type="InterPro" id="IPR019606">
    <property type="entry name" value="GerMN"/>
</dbReference>
<feature type="chain" id="PRO_5046770887" description="GerMN domain-containing protein" evidence="2">
    <location>
        <begin position="33"/>
        <end position="676"/>
    </location>
</feature>
<comment type="caution">
    <text evidence="4">The sequence shown here is derived from an EMBL/GenBank/DDBJ whole genome shotgun (WGS) entry which is preliminary data.</text>
</comment>
<organism evidence="4 5">
    <name type="scientific">Prauserella halophila</name>
    <dbReference type="NCBI Taxonomy" id="185641"/>
    <lineage>
        <taxon>Bacteria</taxon>
        <taxon>Bacillati</taxon>
        <taxon>Actinomycetota</taxon>
        <taxon>Actinomycetes</taxon>
        <taxon>Pseudonocardiales</taxon>
        <taxon>Pseudonocardiaceae</taxon>
        <taxon>Prauserella</taxon>
    </lineage>
</organism>
<name>A0ABP4GQR8_9PSEU</name>
<sequence>MRTQDLRAAVRPRRLRACAALGMAALLVAGCAAIPAESQPEALPQQQRGQQTEAVPEPEPGLDRLSLVREFVEASADPASDYAAARAFLSEQAREQWEPDASVAVIEDEFSTVYTSDDESSTSATTGPTAPGERLGERDNGSDNDNGSGSGSDNDSGDEQSGQTGGDTTEEDADGRSSSAPAPTVTPRRQESLPTTTPPEEPTASSAPDEQLVTIRGGYVGRLAADSSFIPADDAVDQDVRLRKENGEWRIVDPPQSALVTSSDFDETYFRVPVHFFAPESDVLVPDLRYVVASPQSGLPARVVDLLLAGPSDGLTGAVRNPLGDSASLETNVTTTRDGAIAVPLTGVAEKSSHDKELIVAQLVRSLQAVTTSRVRLLSNGSALVQGHRDWRPGELPAYEAPATPSSDLPGLMTADGRVYSLGNGSPIPGPAGKGQHHVLSAAQSLGGDQLAVVERAADRVRLRIGPYGSQGQEVELDASRMTRPTWVPATTRSEQSREVWTVTGGERVVQVVTDAEGRWVTQSVNSAEINPIGDIDQLRLSRDGTRAAMVVGGKVVVAAVARDSESRASVALRAPRVLQGDELDDAVALDWTGQDALAVATQSDSSPVVRVPLDGLRVDQFNSSNLIAPMRGITAAPGRPTVVADATGLWTASDLGDVWRPHDQRSSSGVPFYPG</sequence>
<feature type="domain" description="GerMN" evidence="3">
    <location>
        <begin position="300"/>
        <end position="388"/>
    </location>
</feature>
<dbReference type="PROSITE" id="PS51257">
    <property type="entry name" value="PROKAR_LIPOPROTEIN"/>
    <property type="match status" value="1"/>
</dbReference>
<feature type="compositionally biased region" description="Low complexity" evidence="1">
    <location>
        <begin position="143"/>
        <end position="154"/>
    </location>
</feature>
<dbReference type="InterPro" id="IPR059026">
    <property type="entry name" value="LpqB_N"/>
</dbReference>
<dbReference type="Proteomes" id="UP001500653">
    <property type="component" value="Unassembled WGS sequence"/>
</dbReference>
<dbReference type="EMBL" id="BAAALN010000005">
    <property type="protein sequence ID" value="GAA1234187.1"/>
    <property type="molecule type" value="Genomic_DNA"/>
</dbReference>
<dbReference type="Pfam" id="PF25976">
    <property type="entry name" value="LpqB_N"/>
    <property type="match status" value="2"/>
</dbReference>
<gene>
    <name evidence="4" type="ORF">GCM10009676_17200</name>
</gene>
<dbReference type="SMART" id="SM00909">
    <property type="entry name" value="Germane"/>
    <property type="match status" value="1"/>
</dbReference>
<feature type="compositionally biased region" description="Low complexity" evidence="1">
    <location>
        <begin position="121"/>
        <end position="133"/>
    </location>
</feature>
<reference evidence="5" key="1">
    <citation type="journal article" date="2019" name="Int. J. Syst. Evol. Microbiol.">
        <title>The Global Catalogue of Microorganisms (GCM) 10K type strain sequencing project: providing services to taxonomists for standard genome sequencing and annotation.</title>
        <authorList>
            <consortium name="The Broad Institute Genomics Platform"/>
            <consortium name="The Broad Institute Genome Sequencing Center for Infectious Disease"/>
            <person name="Wu L."/>
            <person name="Ma J."/>
        </authorList>
    </citation>
    <scope>NUCLEOTIDE SEQUENCE [LARGE SCALE GENOMIC DNA]</scope>
    <source>
        <strain evidence="5">JCM 13023</strain>
    </source>
</reference>
<feature type="compositionally biased region" description="Polar residues" evidence="1">
    <location>
        <begin position="44"/>
        <end position="53"/>
    </location>
</feature>
<evidence type="ECO:0000256" key="1">
    <source>
        <dbReference type="SAM" id="MobiDB-lite"/>
    </source>
</evidence>
<feature type="signal peptide" evidence="2">
    <location>
        <begin position="1"/>
        <end position="32"/>
    </location>
</feature>
<feature type="region of interest" description="Disordered" evidence="1">
    <location>
        <begin position="40"/>
        <end position="60"/>
    </location>
</feature>
<dbReference type="Pfam" id="PF10646">
    <property type="entry name" value="Germane"/>
    <property type="match status" value="1"/>
</dbReference>
<evidence type="ECO:0000256" key="2">
    <source>
        <dbReference type="SAM" id="SignalP"/>
    </source>
</evidence>
<dbReference type="InterPro" id="IPR018910">
    <property type="entry name" value="LpqB_C"/>
</dbReference>
<accession>A0ABP4GQR8</accession>
<evidence type="ECO:0000259" key="3">
    <source>
        <dbReference type="SMART" id="SM00909"/>
    </source>
</evidence>
<keyword evidence="2" id="KW-0732">Signal</keyword>
<evidence type="ECO:0000313" key="4">
    <source>
        <dbReference type="EMBL" id="GAA1234187.1"/>
    </source>
</evidence>
<evidence type="ECO:0000313" key="5">
    <source>
        <dbReference type="Proteomes" id="UP001500653"/>
    </source>
</evidence>
<dbReference type="Pfam" id="PF10647">
    <property type="entry name" value="Gmad1"/>
    <property type="match status" value="1"/>
</dbReference>
<protein>
    <recommendedName>
        <fullName evidence="3">GerMN domain-containing protein</fullName>
    </recommendedName>
</protein>
<dbReference type="RefSeq" id="WP_253863532.1">
    <property type="nucleotide sequence ID" value="NZ_BAAALN010000005.1"/>
</dbReference>
<proteinExistence type="predicted"/>
<keyword evidence="5" id="KW-1185">Reference proteome</keyword>
<feature type="region of interest" description="Disordered" evidence="1">
    <location>
        <begin position="113"/>
        <end position="212"/>
    </location>
</feature>